<dbReference type="STRING" id="36050.A0A1B8AR47"/>
<dbReference type="EMBL" id="LYXU01000003">
    <property type="protein sequence ID" value="OBS23005.1"/>
    <property type="molecule type" value="Genomic_DNA"/>
</dbReference>
<proteinExistence type="predicted"/>
<dbReference type="Gene3D" id="3.30.559.30">
    <property type="entry name" value="Nonribosomal peptide synthetase, condensation domain"/>
    <property type="match status" value="1"/>
</dbReference>
<keyword evidence="2" id="KW-1185">Reference proteome</keyword>
<dbReference type="PANTHER" id="PTHR42034:SF1">
    <property type="entry name" value="CONDENSATION DOMAIN-CONTAINING PROTEIN"/>
    <property type="match status" value="1"/>
</dbReference>
<evidence type="ECO:0008006" key="3">
    <source>
        <dbReference type="Google" id="ProtNLM"/>
    </source>
</evidence>
<sequence length="504" mass="56363">MTEEPRYHWTQSNSGFWHRDIDECEQFYQLYANEEHGCYPVTACALFQVKDESVNLDFNVQSALQNAWTLLRHKHPTLGSRIERSDQPDTWKRVYRPLDSDEDVKSWLESTFKIITTNGTALSWFNNDAPSFHMPTVYIVKSELDAQQAVFLRCPHDITDGVGILHLLNQLFLHASSFYGQASEFRYPLPDIDLGTRLSPCLRVAASIPNALSEAQMQRFHDIQNTNGNIYNHTRWLNLPPTASNDSAPIMKRIAVSVSRSLSDQVLVGCKSIAPGVSLTHAFTAALTMTLRDLQPRQDQAYTARYVGRSMINIRPYCREPFDSPDHAAAAYHAVSAQAVGIDVKIPGVADDGTKVDTLPELAINVHGFYQQIKSDPSQSTYEQALFAPQVFQTLFPPPGVDPWAFQESPFCPVSLSSIGNLGNIVGSSNGVFELSKVWAASQPINAGEVVFLGSWDGQIELSSVFNTQYHKQEYMERFITNIFTHVLEGLGIDADDRAIAVVE</sequence>
<dbReference type="Gene3D" id="3.30.559.10">
    <property type="entry name" value="Chloramphenicol acetyltransferase-like domain"/>
    <property type="match status" value="1"/>
</dbReference>
<dbReference type="Proteomes" id="UP000091967">
    <property type="component" value="Unassembled WGS sequence"/>
</dbReference>
<evidence type="ECO:0000313" key="1">
    <source>
        <dbReference type="EMBL" id="OBS23005.1"/>
    </source>
</evidence>
<dbReference type="PANTHER" id="PTHR42034">
    <property type="entry name" value="CHROMOSOME 7, WHOLE GENOME SHOTGUN SEQUENCE-RELATED"/>
    <property type="match status" value="1"/>
</dbReference>
<evidence type="ECO:0000313" key="2">
    <source>
        <dbReference type="Proteomes" id="UP000091967"/>
    </source>
</evidence>
<dbReference type="OrthoDB" id="2548233at2759"/>
<gene>
    <name evidence="1" type="ORF">FPOA_09324</name>
</gene>
<reference evidence="1 2" key="1">
    <citation type="submission" date="2016-06" db="EMBL/GenBank/DDBJ databases">
        <title>Living apart together: crosstalk between the core and supernumerary genomes in a fungal plant pathogen.</title>
        <authorList>
            <person name="Vanheule A."/>
            <person name="Audenaert K."/>
            <person name="Warris S."/>
            <person name="Van De Geest H."/>
            <person name="Schijlen E."/>
            <person name="Hofte M."/>
            <person name="De Saeger S."/>
            <person name="Haesaert G."/>
            <person name="Waalwijk C."/>
            <person name="Van Der Lee T."/>
        </authorList>
    </citation>
    <scope>NUCLEOTIDE SEQUENCE [LARGE SCALE GENOMIC DNA]</scope>
    <source>
        <strain evidence="1 2">2516</strain>
    </source>
</reference>
<dbReference type="OMA" id="MINIRPY"/>
<accession>A0A1B8AR47</accession>
<dbReference type="AlphaFoldDB" id="A0A1B8AR47"/>
<protein>
    <recommendedName>
        <fullName evidence="3">Condensation domain-containing protein</fullName>
    </recommendedName>
</protein>
<dbReference type="InterPro" id="IPR023213">
    <property type="entry name" value="CAT-like_dom_sf"/>
</dbReference>
<organism evidence="1 2">
    <name type="scientific">Fusarium poae</name>
    <dbReference type="NCBI Taxonomy" id="36050"/>
    <lineage>
        <taxon>Eukaryota</taxon>
        <taxon>Fungi</taxon>
        <taxon>Dikarya</taxon>
        <taxon>Ascomycota</taxon>
        <taxon>Pezizomycotina</taxon>
        <taxon>Sordariomycetes</taxon>
        <taxon>Hypocreomycetidae</taxon>
        <taxon>Hypocreales</taxon>
        <taxon>Nectriaceae</taxon>
        <taxon>Fusarium</taxon>
    </lineage>
</organism>
<comment type="caution">
    <text evidence="1">The sequence shown here is derived from an EMBL/GenBank/DDBJ whole genome shotgun (WGS) entry which is preliminary data.</text>
</comment>
<name>A0A1B8AR47_FUSPO</name>